<keyword evidence="1" id="KW-0695">RNA-directed DNA polymerase</keyword>
<name>A0A5B6WSG8_9ROSI</name>
<gene>
    <name evidence="1" type="ORF">EPI10_006007</name>
</gene>
<keyword evidence="1" id="KW-0808">Transferase</keyword>
<comment type="caution">
    <text evidence="1">The sequence shown here is derived from an EMBL/GenBank/DDBJ whole genome shotgun (WGS) entry which is preliminary data.</text>
</comment>
<dbReference type="EMBL" id="SMMG02000002">
    <property type="protein sequence ID" value="KAA3483875.1"/>
    <property type="molecule type" value="Genomic_DNA"/>
</dbReference>
<dbReference type="AlphaFoldDB" id="A0A5B6WSG8"/>
<accession>A0A5B6WSG8</accession>
<dbReference type="GO" id="GO:0003964">
    <property type="term" value="F:RNA-directed DNA polymerase activity"/>
    <property type="evidence" value="ECO:0007669"/>
    <property type="project" value="UniProtKB-KW"/>
</dbReference>
<dbReference type="Proteomes" id="UP000325315">
    <property type="component" value="Unassembled WGS sequence"/>
</dbReference>
<protein>
    <submittedName>
        <fullName evidence="1">LINE-1 reverse transcriptase isogeny</fullName>
    </submittedName>
</protein>
<keyword evidence="1" id="KW-0548">Nucleotidyltransferase</keyword>
<organism evidence="1 2">
    <name type="scientific">Gossypium australe</name>
    <dbReference type="NCBI Taxonomy" id="47621"/>
    <lineage>
        <taxon>Eukaryota</taxon>
        <taxon>Viridiplantae</taxon>
        <taxon>Streptophyta</taxon>
        <taxon>Embryophyta</taxon>
        <taxon>Tracheophyta</taxon>
        <taxon>Spermatophyta</taxon>
        <taxon>Magnoliopsida</taxon>
        <taxon>eudicotyledons</taxon>
        <taxon>Gunneridae</taxon>
        <taxon>Pentapetalae</taxon>
        <taxon>rosids</taxon>
        <taxon>malvids</taxon>
        <taxon>Malvales</taxon>
        <taxon>Malvaceae</taxon>
        <taxon>Malvoideae</taxon>
        <taxon>Gossypium</taxon>
    </lineage>
</organism>
<dbReference type="OrthoDB" id="1938625at2759"/>
<evidence type="ECO:0000313" key="1">
    <source>
        <dbReference type="EMBL" id="KAA3483875.1"/>
    </source>
</evidence>
<keyword evidence="2" id="KW-1185">Reference proteome</keyword>
<sequence>MTQNLGKYLGVSLFHERVTNCSLSSEEVIELESEEIVYCWLGIYDEIERLVRKFIWGATRDNKKVSLVSWRALCQRKDCGRLGFPQLKDQSKSFMLKLGFNIFSIIDFLWVRVLRSKFGVKEGIPEDITYNKCSILWRSLFKIWPVLRENLFWSVGDGESVRCWKDNWILEIGPLCNHIPSHSNINLDCFLRELVIEYGRGIWICFKFGYQMRSSNAL</sequence>
<evidence type="ECO:0000313" key="2">
    <source>
        <dbReference type="Proteomes" id="UP000325315"/>
    </source>
</evidence>
<reference evidence="1" key="1">
    <citation type="submission" date="2019-08" db="EMBL/GenBank/DDBJ databases">
        <authorList>
            <person name="Liu F."/>
        </authorList>
    </citation>
    <scope>NUCLEOTIDE SEQUENCE [LARGE SCALE GENOMIC DNA]</scope>
    <source>
        <strain evidence="1">PA1801</strain>
        <tissue evidence="1">Leaf</tissue>
    </source>
</reference>
<proteinExistence type="predicted"/>